<dbReference type="AlphaFoldDB" id="A0A562QIN7"/>
<name>A0A562QIN7_9PSED</name>
<evidence type="ECO:0000313" key="2">
    <source>
        <dbReference type="Proteomes" id="UP000316905"/>
    </source>
</evidence>
<comment type="caution">
    <text evidence="1">The sequence shown here is derived from an EMBL/GenBank/DDBJ whole genome shotgun (WGS) entry which is preliminary data.</text>
</comment>
<dbReference type="RefSeq" id="WP_145139114.1">
    <property type="nucleotide sequence ID" value="NZ_VLKY01000003.1"/>
</dbReference>
<gene>
    <name evidence="1" type="ORF">IQ22_01050</name>
</gene>
<dbReference type="Pfam" id="PF08889">
    <property type="entry name" value="WbqC"/>
    <property type="match status" value="1"/>
</dbReference>
<dbReference type="EMBL" id="VLKY01000003">
    <property type="protein sequence ID" value="TWI56599.1"/>
    <property type="molecule type" value="Genomic_DNA"/>
</dbReference>
<sequence>MARTISMMQPYLFPYLGYFQLIAASDAFVLGDDLQYVKRSWMNRNRILTQEQANLITFPLRRGGHLDAINERWLCDQFEQEAAQLIKVIERSYAKAPYRLDALDLLRSILGSSERNLARFAELSIRSLCAYMRIDTPIYVQSQLANTQDMDKQDRVIFLTQRLEGRRYLNLIGGISLYCPAYLASHDIELRFLSMNDLTYPQGKHAFVPSLSIIDVLMFNSRDEVKRLLECYTEIESPLLFESSASGQPQLSL</sequence>
<evidence type="ECO:0000313" key="1">
    <source>
        <dbReference type="EMBL" id="TWI56599.1"/>
    </source>
</evidence>
<accession>A0A562QIN7</accession>
<dbReference type="Proteomes" id="UP000316905">
    <property type="component" value="Unassembled WGS sequence"/>
</dbReference>
<proteinExistence type="predicted"/>
<keyword evidence="2" id="KW-1185">Reference proteome</keyword>
<protein>
    <submittedName>
        <fullName evidence="1">WbqC-like protein</fullName>
    </submittedName>
</protein>
<organism evidence="1 2">
    <name type="scientific">Pseudomonas duriflava</name>
    <dbReference type="NCBI Taxonomy" id="459528"/>
    <lineage>
        <taxon>Bacteria</taxon>
        <taxon>Pseudomonadati</taxon>
        <taxon>Pseudomonadota</taxon>
        <taxon>Gammaproteobacteria</taxon>
        <taxon>Pseudomonadales</taxon>
        <taxon>Pseudomonadaceae</taxon>
        <taxon>Pseudomonas</taxon>
    </lineage>
</organism>
<dbReference type="InterPro" id="IPR014985">
    <property type="entry name" value="WbqC"/>
</dbReference>
<dbReference type="OrthoDB" id="3611744at2"/>
<reference evidence="1 2" key="1">
    <citation type="journal article" date="2015" name="Stand. Genomic Sci.">
        <title>Genomic Encyclopedia of Bacterial and Archaeal Type Strains, Phase III: the genomes of soil and plant-associated and newly described type strains.</title>
        <authorList>
            <person name="Whitman W.B."/>
            <person name="Woyke T."/>
            <person name="Klenk H.P."/>
            <person name="Zhou Y."/>
            <person name="Lilburn T.G."/>
            <person name="Beck B.J."/>
            <person name="De Vos P."/>
            <person name="Vandamme P."/>
            <person name="Eisen J.A."/>
            <person name="Garrity G."/>
            <person name="Hugenholtz P."/>
            <person name="Kyrpides N.C."/>
        </authorList>
    </citation>
    <scope>NUCLEOTIDE SEQUENCE [LARGE SCALE GENOMIC DNA]</scope>
    <source>
        <strain evidence="1 2">CGMCC 1.6858</strain>
    </source>
</reference>